<protein>
    <recommendedName>
        <fullName evidence="3">F-box domain-containing protein</fullName>
    </recommendedName>
</protein>
<name>A0A0U5FPN7_ASPCI</name>
<dbReference type="AlphaFoldDB" id="A0A0U5FPN7"/>
<dbReference type="Proteomes" id="UP000054771">
    <property type="component" value="Unassembled WGS sequence"/>
</dbReference>
<gene>
    <name evidence="1" type="ORF">ASPCAL00823</name>
</gene>
<dbReference type="EMBL" id="CDMC01000001">
    <property type="protein sequence ID" value="CEL01235.1"/>
    <property type="molecule type" value="Genomic_DNA"/>
</dbReference>
<evidence type="ECO:0000313" key="2">
    <source>
        <dbReference type="Proteomes" id="UP000054771"/>
    </source>
</evidence>
<reference evidence="2" key="1">
    <citation type="journal article" date="2016" name="Genome Announc.">
        <title>Draft genome sequences of fungus Aspergillus calidoustus.</title>
        <authorList>
            <person name="Horn F."/>
            <person name="Linde J."/>
            <person name="Mattern D.J."/>
            <person name="Walther G."/>
            <person name="Guthke R."/>
            <person name="Scherlach K."/>
            <person name="Martin K."/>
            <person name="Brakhage A.A."/>
            <person name="Petzke L."/>
            <person name="Valiante V."/>
        </authorList>
    </citation>
    <scope>NUCLEOTIDE SEQUENCE [LARGE SCALE GENOMIC DNA]</scope>
    <source>
        <strain evidence="2">SF006504</strain>
    </source>
</reference>
<evidence type="ECO:0000313" key="1">
    <source>
        <dbReference type="EMBL" id="CEL01235.1"/>
    </source>
</evidence>
<dbReference type="InterPro" id="IPR036047">
    <property type="entry name" value="F-box-like_dom_sf"/>
</dbReference>
<evidence type="ECO:0008006" key="3">
    <source>
        <dbReference type="Google" id="ProtNLM"/>
    </source>
</evidence>
<dbReference type="SUPFAM" id="SSF81383">
    <property type="entry name" value="F-box domain"/>
    <property type="match status" value="1"/>
</dbReference>
<keyword evidence="2" id="KW-1185">Reference proteome</keyword>
<sequence>MHPALSTPELLEQIFLLIDTASLLTSTQRVCHLWHTMITQTPSIQRLLFFRPEISARAQPERTIHAAKLNPFLTVIFPSWFPSASTLTDERGYRTSNLEPELLRRLERDWNGDVHQPIERQDASWRRMLLTQPPVLGVGLVVDTVMWAPFPEIKGWRVAQDGRKWEWMFEKTGYESGNAFEIERREEGMKEELEPISMGVFYDLIMSHTGGAHTWIVVWGNGLPRTYVTRELWRSRHWVKGLVTACGVVVVELAANGRALEASL</sequence>
<accession>A0A0U5FPN7</accession>
<dbReference type="OrthoDB" id="3800738at2759"/>
<proteinExistence type="predicted"/>
<organism evidence="1 2">
    <name type="scientific">Aspergillus calidoustus</name>
    <dbReference type="NCBI Taxonomy" id="454130"/>
    <lineage>
        <taxon>Eukaryota</taxon>
        <taxon>Fungi</taxon>
        <taxon>Dikarya</taxon>
        <taxon>Ascomycota</taxon>
        <taxon>Pezizomycotina</taxon>
        <taxon>Eurotiomycetes</taxon>
        <taxon>Eurotiomycetidae</taxon>
        <taxon>Eurotiales</taxon>
        <taxon>Aspergillaceae</taxon>
        <taxon>Aspergillus</taxon>
        <taxon>Aspergillus subgen. Nidulantes</taxon>
    </lineage>
</organism>
<dbReference type="STRING" id="454130.A0A0U5FPN7"/>